<dbReference type="OrthoDB" id="2200282at2"/>
<dbReference type="AlphaFoldDB" id="A0A1E5GMT6"/>
<dbReference type="EMBL" id="MIJZ01000001">
    <property type="protein sequence ID" value="OEG14012.1"/>
    <property type="molecule type" value="Genomic_DNA"/>
</dbReference>
<dbReference type="STRING" id="903984.BCR21_03200"/>
<organism evidence="1 2">
    <name type="scientific">Enterococcus ureasiticus</name>
    <dbReference type="NCBI Taxonomy" id="903984"/>
    <lineage>
        <taxon>Bacteria</taxon>
        <taxon>Bacillati</taxon>
        <taxon>Bacillota</taxon>
        <taxon>Bacilli</taxon>
        <taxon>Lactobacillales</taxon>
        <taxon>Enterococcaceae</taxon>
        <taxon>Enterococcus</taxon>
    </lineage>
</organism>
<proteinExistence type="predicted"/>
<gene>
    <name evidence="1" type="ORF">BCR21_03200</name>
</gene>
<accession>A0A1E5GMT6</accession>
<comment type="caution">
    <text evidence="1">The sequence shown here is derived from an EMBL/GenBank/DDBJ whole genome shotgun (WGS) entry which is preliminary data.</text>
</comment>
<reference evidence="2" key="1">
    <citation type="submission" date="2016-09" db="EMBL/GenBank/DDBJ databases">
        <authorList>
            <person name="Gulvik C.A."/>
        </authorList>
    </citation>
    <scope>NUCLEOTIDE SEQUENCE [LARGE SCALE GENOMIC DNA]</scope>
    <source>
        <strain evidence="2">DSM 23328</strain>
    </source>
</reference>
<evidence type="ECO:0000313" key="1">
    <source>
        <dbReference type="EMBL" id="OEG14012.1"/>
    </source>
</evidence>
<protein>
    <submittedName>
        <fullName evidence="1">Uncharacterized protein</fullName>
    </submittedName>
</protein>
<sequence>MTNDEVIELIAKTLEMLDLELAYLKANEATSKRQSMKLWFEEKKAIYEVKRILHEINYYDQYNEEESNQIVQGYLTQVLNVSE</sequence>
<dbReference type="Proteomes" id="UP000094068">
    <property type="component" value="Unassembled WGS sequence"/>
</dbReference>
<evidence type="ECO:0000313" key="2">
    <source>
        <dbReference type="Proteomes" id="UP000094068"/>
    </source>
</evidence>
<dbReference type="RefSeq" id="WP_069645062.1">
    <property type="nucleotide sequence ID" value="NZ_JAFLWC010000037.1"/>
</dbReference>
<name>A0A1E5GMT6_9ENTE</name>
<keyword evidence="2" id="KW-1185">Reference proteome</keyword>